<organism evidence="5">
    <name type="scientific">hydrothermal vent metagenome</name>
    <dbReference type="NCBI Taxonomy" id="652676"/>
    <lineage>
        <taxon>unclassified sequences</taxon>
        <taxon>metagenomes</taxon>
        <taxon>ecological metagenomes</taxon>
    </lineage>
</organism>
<keyword evidence="3" id="KW-0804">Transcription</keyword>
<accession>A0A3B0U8Y1</accession>
<dbReference type="SUPFAM" id="SSF53822">
    <property type="entry name" value="Periplasmic binding protein-like I"/>
    <property type="match status" value="1"/>
</dbReference>
<dbReference type="AlphaFoldDB" id="A0A3B0U8Y1"/>
<dbReference type="PROSITE" id="PS00356">
    <property type="entry name" value="HTH_LACI_1"/>
    <property type="match status" value="1"/>
</dbReference>
<sequence length="357" mass="39372">MAAKDKSRASIHDVASRAGVSAATVSKVLRGTKTVKPANVEKVRMAVKELDYRMDPLASSLRRARRQIIGFVLPELESEFFGTLTSHLEILAEQAGYSLVIGSSHESEDRERQLIERMHDWRVAGTILAPVRSERGQGAAVMKNRAMVGVLVDRVVANNNFDTVTADNAHASAKVARSLIKAGHRHVLLLGLSDVSKNIRTRISAFKEQVEKSCPEMSVDVLLAGGPMYDLRILLGDYLERNRPSAVFSLFQKGTMTVLSEFRRRSINCPEDISLVGFDDAEWMQATYPSITVVAQPIAQIAHQAFARLLSRIEGHAGYPVCQLEPCDFQMRESLANIGAMQLSHTPNKRRGGSPPQ</sequence>
<evidence type="ECO:0000256" key="1">
    <source>
        <dbReference type="ARBA" id="ARBA00023015"/>
    </source>
</evidence>
<evidence type="ECO:0000256" key="2">
    <source>
        <dbReference type="ARBA" id="ARBA00023125"/>
    </source>
</evidence>
<dbReference type="InterPro" id="IPR000843">
    <property type="entry name" value="HTH_LacI"/>
</dbReference>
<dbReference type="GO" id="GO:0003700">
    <property type="term" value="F:DNA-binding transcription factor activity"/>
    <property type="evidence" value="ECO:0007669"/>
    <property type="project" value="TreeGrafter"/>
</dbReference>
<dbReference type="PANTHER" id="PTHR30146:SF109">
    <property type="entry name" value="HTH-TYPE TRANSCRIPTIONAL REGULATOR GALS"/>
    <property type="match status" value="1"/>
</dbReference>
<reference evidence="5" key="1">
    <citation type="submission" date="2018-06" db="EMBL/GenBank/DDBJ databases">
        <authorList>
            <person name="Zhirakovskaya E."/>
        </authorList>
    </citation>
    <scope>NUCLEOTIDE SEQUENCE</scope>
</reference>
<keyword evidence="1" id="KW-0805">Transcription regulation</keyword>
<dbReference type="Pfam" id="PF00356">
    <property type="entry name" value="LacI"/>
    <property type="match status" value="1"/>
</dbReference>
<dbReference type="EMBL" id="UOEO01000153">
    <property type="protein sequence ID" value="VAW20979.1"/>
    <property type="molecule type" value="Genomic_DNA"/>
</dbReference>
<proteinExistence type="predicted"/>
<protein>
    <submittedName>
        <fullName evidence="5">Probable transcription regulator</fullName>
    </submittedName>
</protein>
<name>A0A3B0U8Y1_9ZZZZ</name>
<evidence type="ECO:0000256" key="3">
    <source>
        <dbReference type="ARBA" id="ARBA00023163"/>
    </source>
</evidence>
<dbReference type="Gene3D" id="1.10.260.40">
    <property type="entry name" value="lambda repressor-like DNA-binding domains"/>
    <property type="match status" value="1"/>
</dbReference>
<dbReference type="CDD" id="cd01392">
    <property type="entry name" value="HTH_LacI"/>
    <property type="match status" value="1"/>
</dbReference>
<dbReference type="SMART" id="SM00354">
    <property type="entry name" value="HTH_LACI"/>
    <property type="match status" value="1"/>
</dbReference>
<dbReference type="PANTHER" id="PTHR30146">
    <property type="entry name" value="LACI-RELATED TRANSCRIPTIONAL REPRESSOR"/>
    <property type="match status" value="1"/>
</dbReference>
<dbReference type="PROSITE" id="PS50932">
    <property type="entry name" value="HTH_LACI_2"/>
    <property type="match status" value="1"/>
</dbReference>
<dbReference type="InterPro" id="IPR046335">
    <property type="entry name" value="LacI/GalR-like_sensor"/>
</dbReference>
<feature type="domain" description="HTH lacI-type" evidence="4">
    <location>
        <begin position="9"/>
        <end position="63"/>
    </location>
</feature>
<dbReference type="SUPFAM" id="SSF47413">
    <property type="entry name" value="lambda repressor-like DNA-binding domains"/>
    <property type="match status" value="1"/>
</dbReference>
<dbReference type="GO" id="GO:0000976">
    <property type="term" value="F:transcription cis-regulatory region binding"/>
    <property type="evidence" value="ECO:0007669"/>
    <property type="project" value="TreeGrafter"/>
</dbReference>
<evidence type="ECO:0000313" key="5">
    <source>
        <dbReference type="EMBL" id="VAW20979.1"/>
    </source>
</evidence>
<gene>
    <name evidence="5" type="ORF">MNBD_ALPHA12-1958</name>
</gene>
<keyword evidence="2" id="KW-0238">DNA-binding</keyword>
<dbReference type="InterPro" id="IPR028082">
    <property type="entry name" value="Peripla_BP_I"/>
</dbReference>
<dbReference type="CDD" id="cd06267">
    <property type="entry name" value="PBP1_LacI_sugar_binding-like"/>
    <property type="match status" value="1"/>
</dbReference>
<dbReference type="Pfam" id="PF13377">
    <property type="entry name" value="Peripla_BP_3"/>
    <property type="match status" value="1"/>
</dbReference>
<dbReference type="Gene3D" id="3.40.50.2300">
    <property type="match status" value="2"/>
</dbReference>
<evidence type="ECO:0000259" key="4">
    <source>
        <dbReference type="PROSITE" id="PS50932"/>
    </source>
</evidence>
<dbReference type="InterPro" id="IPR010982">
    <property type="entry name" value="Lambda_DNA-bd_dom_sf"/>
</dbReference>